<accession>X1J450</accession>
<feature type="transmembrane region" description="Helical" evidence="1">
    <location>
        <begin position="60"/>
        <end position="82"/>
    </location>
</feature>
<feature type="non-terminal residue" evidence="2">
    <location>
        <position position="252"/>
    </location>
</feature>
<keyword evidence="1" id="KW-1133">Transmembrane helix</keyword>
<sequence>LVTFFLSLPLMVVLIPILVVLFGFSIISYIFFTSWFILYGAYLSSKRLDNSLKKRVHSSFYRGIEFFGGSILSLILLGTYLFGSQIIGNLIGLTITPSVYNIINYVVIFVGVILLLFIVIGFIYMFKQIFNAWLGIFSFLVVIYTFYLLVKIFLALKSTGGENTSIATQIIMLILDLFIILYSISTLMGSQAELLSKRIKLKRIDADTILIWLIFSKASYEFIHNYPFALFRDFPFYVDAVNYLNESIVNLA</sequence>
<evidence type="ECO:0000313" key="2">
    <source>
        <dbReference type="EMBL" id="GAH89476.1"/>
    </source>
</evidence>
<proteinExistence type="predicted"/>
<feature type="transmembrane region" description="Helical" evidence="1">
    <location>
        <begin position="166"/>
        <end position="188"/>
    </location>
</feature>
<organism evidence="2">
    <name type="scientific">marine sediment metagenome</name>
    <dbReference type="NCBI Taxonomy" id="412755"/>
    <lineage>
        <taxon>unclassified sequences</taxon>
        <taxon>metagenomes</taxon>
        <taxon>ecological metagenomes</taxon>
    </lineage>
</organism>
<name>X1J450_9ZZZZ</name>
<gene>
    <name evidence="2" type="ORF">S03H2_56821</name>
</gene>
<dbReference type="AlphaFoldDB" id="X1J450"/>
<evidence type="ECO:0000256" key="1">
    <source>
        <dbReference type="SAM" id="Phobius"/>
    </source>
</evidence>
<comment type="caution">
    <text evidence="2">The sequence shown here is derived from an EMBL/GenBank/DDBJ whole genome shotgun (WGS) entry which is preliminary data.</text>
</comment>
<feature type="transmembrane region" description="Helical" evidence="1">
    <location>
        <begin position="12"/>
        <end position="39"/>
    </location>
</feature>
<protein>
    <submittedName>
        <fullName evidence="2">Uncharacterized protein</fullName>
    </submittedName>
</protein>
<feature type="non-terminal residue" evidence="2">
    <location>
        <position position="1"/>
    </location>
</feature>
<keyword evidence="1" id="KW-0472">Membrane</keyword>
<reference evidence="2" key="1">
    <citation type="journal article" date="2014" name="Front. Microbiol.">
        <title>High frequency of phylogenetically diverse reductive dehalogenase-homologous genes in deep subseafloor sedimentary metagenomes.</title>
        <authorList>
            <person name="Kawai M."/>
            <person name="Futagami T."/>
            <person name="Toyoda A."/>
            <person name="Takaki Y."/>
            <person name="Nishi S."/>
            <person name="Hori S."/>
            <person name="Arai W."/>
            <person name="Tsubouchi T."/>
            <person name="Morono Y."/>
            <person name="Uchiyama I."/>
            <person name="Ito T."/>
            <person name="Fujiyama A."/>
            <person name="Inagaki F."/>
            <person name="Takami H."/>
        </authorList>
    </citation>
    <scope>NUCLEOTIDE SEQUENCE</scope>
    <source>
        <strain evidence="2">Expedition CK06-06</strain>
    </source>
</reference>
<dbReference type="EMBL" id="BARU01036386">
    <property type="protein sequence ID" value="GAH89476.1"/>
    <property type="molecule type" value="Genomic_DNA"/>
</dbReference>
<feature type="transmembrane region" description="Helical" evidence="1">
    <location>
        <begin position="133"/>
        <end position="154"/>
    </location>
</feature>
<feature type="transmembrane region" description="Helical" evidence="1">
    <location>
        <begin position="102"/>
        <end position="126"/>
    </location>
</feature>
<keyword evidence="1" id="KW-0812">Transmembrane</keyword>